<sequence>MDAATSPRPPNFCWDTVRVVDRTALAVVSAGGVLGALTRWAISVTWPGTVWTTWAINVSGCFLIGVLYTRVERRIPRLLIGTGFLGGYTTFSTAMVEVSVAGLVYLAATLTGCLLAVLAGSLLARR</sequence>
<evidence type="ECO:0000256" key="4">
    <source>
        <dbReference type="ARBA" id="ARBA00022989"/>
    </source>
</evidence>
<comment type="caution">
    <text evidence="11">The sequence shown here is derived from an EMBL/GenBank/DDBJ whole genome shotgun (WGS) entry which is preliminary data.</text>
</comment>
<keyword evidence="2 10" id="KW-1003">Cell membrane</keyword>
<keyword evidence="4 10" id="KW-1133">Transmembrane helix</keyword>
<comment type="similarity">
    <text evidence="7 10">Belongs to the fluoride channel Fluc/FEX (TC 1.A.43) family.</text>
</comment>
<dbReference type="Proteomes" id="UP000612282">
    <property type="component" value="Unassembled WGS sequence"/>
</dbReference>
<name>A0ABQ3XQ29_9ACTN</name>
<evidence type="ECO:0000256" key="1">
    <source>
        <dbReference type="ARBA" id="ARBA00004651"/>
    </source>
</evidence>
<dbReference type="HAMAP" id="MF_00454">
    <property type="entry name" value="FluC"/>
    <property type="match status" value="1"/>
</dbReference>
<comment type="activity regulation">
    <text evidence="10">Na(+) is not transported, but it plays an essential structural role and its presence is essential for fluoride channel function.</text>
</comment>
<accession>A0ABQ3XQ29</accession>
<dbReference type="InterPro" id="IPR003691">
    <property type="entry name" value="FluC"/>
</dbReference>
<evidence type="ECO:0000256" key="8">
    <source>
        <dbReference type="ARBA" id="ARBA00035585"/>
    </source>
</evidence>
<feature type="binding site" evidence="10">
    <location>
        <position position="86"/>
    </location>
    <ligand>
        <name>Na(+)</name>
        <dbReference type="ChEBI" id="CHEBI:29101"/>
        <note>structural</note>
    </ligand>
</feature>
<evidence type="ECO:0000256" key="5">
    <source>
        <dbReference type="ARBA" id="ARBA00023136"/>
    </source>
</evidence>
<comment type="catalytic activity">
    <reaction evidence="8">
        <text>fluoride(in) = fluoride(out)</text>
        <dbReference type="Rhea" id="RHEA:76159"/>
        <dbReference type="ChEBI" id="CHEBI:17051"/>
    </reaction>
    <physiologicalReaction direction="left-to-right" evidence="8">
        <dbReference type="Rhea" id="RHEA:76160"/>
    </physiologicalReaction>
</comment>
<organism evidence="11 12">
    <name type="scientific">Actinoplanes couchii</name>
    <dbReference type="NCBI Taxonomy" id="403638"/>
    <lineage>
        <taxon>Bacteria</taxon>
        <taxon>Bacillati</taxon>
        <taxon>Actinomycetota</taxon>
        <taxon>Actinomycetes</taxon>
        <taxon>Micromonosporales</taxon>
        <taxon>Micromonosporaceae</taxon>
        <taxon>Actinoplanes</taxon>
    </lineage>
</organism>
<keyword evidence="6 10" id="KW-0407">Ion channel</keyword>
<feature type="binding site" evidence="10">
    <location>
        <position position="89"/>
    </location>
    <ligand>
        <name>Na(+)</name>
        <dbReference type="ChEBI" id="CHEBI:29101"/>
        <note>structural</note>
    </ligand>
</feature>
<comment type="function">
    <text evidence="9 10">Fluoride-specific ion channel. Important for reducing fluoride concentration in the cell, thus reducing its toxicity.</text>
</comment>
<feature type="transmembrane region" description="Helical" evidence="10">
    <location>
        <begin position="54"/>
        <end position="71"/>
    </location>
</feature>
<evidence type="ECO:0000256" key="2">
    <source>
        <dbReference type="ARBA" id="ARBA00022475"/>
    </source>
</evidence>
<evidence type="ECO:0000256" key="7">
    <source>
        <dbReference type="ARBA" id="ARBA00035120"/>
    </source>
</evidence>
<keyword evidence="10" id="KW-0479">Metal-binding</keyword>
<comment type="subcellular location">
    <subcellularLocation>
        <location evidence="1 10">Cell membrane</location>
        <topology evidence="1 10">Multi-pass membrane protein</topology>
    </subcellularLocation>
</comment>
<dbReference type="Pfam" id="PF02537">
    <property type="entry name" value="CRCB"/>
    <property type="match status" value="1"/>
</dbReference>
<feature type="transmembrane region" description="Helical" evidence="10">
    <location>
        <begin position="78"/>
        <end position="96"/>
    </location>
</feature>
<keyword evidence="10" id="KW-0813">Transport</keyword>
<keyword evidence="12" id="KW-1185">Reference proteome</keyword>
<keyword evidence="10" id="KW-0915">Sodium</keyword>
<proteinExistence type="inferred from homology"/>
<feature type="transmembrane region" description="Helical" evidence="10">
    <location>
        <begin position="102"/>
        <end position="124"/>
    </location>
</feature>
<evidence type="ECO:0000256" key="10">
    <source>
        <dbReference type="HAMAP-Rule" id="MF_00454"/>
    </source>
</evidence>
<keyword evidence="3 10" id="KW-0812">Transmembrane</keyword>
<keyword evidence="5 10" id="KW-0472">Membrane</keyword>
<keyword evidence="10" id="KW-0406">Ion transport</keyword>
<evidence type="ECO:0000256" key="9">
    <source>
        <dbReference type="ARBA" id="ARBA00049940"/>
    </source>
</evidence>
<evidence type="ECO:0000256" key="6">
    <source>
        <dbReference type="ARBA" id="ARBA00023303"/>
    </source>
</evidence>
<evidence type="ECO:0000256" key="3">
    <source>
        <dbReference type="ARBA" id="ARBA00022692"/>
    </source>
</evidence>
<feature type="transmembrane region" description="Helical" evidence="10">
    <location>
        <begin position="24"/>
        <end position="42"/>
    </location>
</feature>
<gene>
    <name evidence="10 11" type="primary">crcB</name>
    <name evidence="10" type="synonym">fluC</name>
    <name evidence="11" type="ORF">Aco03nite_090130</name>
</gene>
<reference evidence="11 12" key="1">
    <citation type="submission" date="2021-01" db="EMBL/GenBank/DDBJ databases">
        <title>Whole genome shotgun sequence of Actinoplanes couchii NBRC 106145.</title>
        <authorList>
            <person name="Komaki H."/>
            <person name="Tamura T."/>
        </authorList>
    </citation>
    <scope>NUCLEOTIDE SEQUENCE [LARGE SCALE GENOMIC DNA]</scope>
    <source>
        <strain evidence="11 12">NBRC 106145</strain>
    </source>
</reference>
<evidence type="ECO:0000313" key="12">
    <source>
        <dbReference type="Proteomes" id="UP000612282"/>
    </source>
</evidence>
<evidence type="ECO:0000313" key="11">
    <source>
        <dbReference type="EMBL" id="GID60609.1"/>
    </source>
</evidence>
<protein>
    <recommendedName>
        <fullName evidence="10">Fluoride-specific ion channel FluC</fullName>
    </recommendedName>
</protein>
<dbReference type="EMBL" id="BOMG01000110">
    <property type="protein sequence ID" value="GID60609.1"/>
    <property type="molecule type" value="Genomic_DNA"/>
</dbReference>